<proteinExistence type="predicted"/>
<protein>
    <recommendedName>
        <fullName evidence="3">Cyclic nucleotide-binding domain-containing protein</fullName>
    </recommendedName>
</protein>
<organism evidence="1 2">
    <name type="scientific">Butyrivibrio hungatei</name>
    <dbReference type="NCBI Taxonomy" id="185008"/>
    <lineage>
        <taxon>Bacteria</taxon>
        <taxon>Bacillati</taxon>
        <taxon>Bacillota</taxon>
        <taxon>Clostridia</taxon>
        <taxon>Lachnospirales</taxon>
        <taxon>Lachnospiraceae</taxon>
        <taxon>Butyrivibrio</taxon>
    </lineage>
</organism>
<evidence type="ECO:0008006" key="3">
    <source>
        <dbReference type="Google" id="ProtNLM"/>
    </source>
</evidence>
<dbReference type="AlphaFoldDB" id="A0A1G5EKN8"/>
<evidence type="ECO:0000313" key="2">
    <source>
        <dbReference type="Proteomes" id="UP000183047"/>
    </source>
</evidence>
<dbReference type="Proteomes" id="UP000183047">
    <property type="component" value="Unassembled WGS sequence"/>
</dbReference>
<reference evidence="2" key="1">
    <citation type="submission" date="2016-10" db="EMBL/GenBank/DDBJ databases">
        <authorList>
            <person name="Varghese N."/>
            <person name="Submissions S."/>
        </authorList>
    </citation>
    <scope>NUCLEOTIDE SEQUENCE [LARGE SCALE GENOMIC DNA]</scope>
    <source>
        <strain evidence="2">XBD2006</strain>
    </source>
</reference>
<accession>A0A1G5EKN8</accession>
<keyword evidence="2" id="KW-1185">Reference proteome</keyword>
<sequence length="703" mass="81005">MGLVTLTKGQIVHKAMSDTVNTLEILVKGKIKATDQFTSFVINVGGIIGLVESPSKEYQYTYEVLEDSSVYTYPYEGTDDLLAMLKCNDKIISYLALQSISTTHDLFSEYEHLFESALLEFKKIKSDYADYPDLCIKAGEVPARFEMLELIVPPVKNNMIASWEYDFYKSLKEHESSLSKSFYALSPDIAIGAIMIAEKNQKLIAVSIKFLTAYKKQLGRNTANFSDALKVINSKIENNERALEGNENGPVITNALAAILTYSECGFELSAKFNDEISKFKESDSRYDTSDEARLLRKNISSSFYKIYKKVFLKSLSDKDLPIEIKMFLMFGFVDEELASEKNTAILCNIAKSYVPDPEGNILLLSEWLEKIYKLQAEPSRNEFDQDWETFLREQKATGALRQEQIDAMINNPESRLDFEINNLFSLGNRITFGRISLFVPVFDSMNVLRPLNLAYMTAAKIKEHITKIKNIDFGVFCRQAVYSNTDIGITQIYHDVEVEPYIILMPNAGTRATLWQEIEGKKRNTKARMLISIFNLENTEDCMIRLLGEFRWEMCKTEQGVHWNDVTDPSLTSMYCDYLQFFKKNQTLSAEQKDKLRLDLKKHNNNYKSIFISDYLSYLKFEANGSLRLNKVVREILFKSCPFSKEYRESVYDNPQYKELINHYTAHNVNVIRPLRNLKLRLIKEGLKVPHELTDQLDYLDK</sequence>
<gene>
    <name evidence="1" type="ORF">SAMN02910451_01986</name>
</gene>
<dbReference type="OrthoDB" id="334160at2"/>
<dbReference type="RefSeq" id="WP_074462556.1">
    <property type="nucleotide sequence ID" value="NZ_FMUR01000011.1"/>
</dbReference>
<name>A0A1G5EKN8_9FIRM</name>
<evidence type="ECO:0000313" key="1">
    <source>
        <dbReference type="EMBL" id="SCY27535.1"/>
    </source>
</evidence>
<dbReference type="EMBL" id="FMUR01000011">
    <property type="protein sequence ID" value="SCY27535.1"/>
    <property type="molecule type" value="Genomic_DNA"/>
</dbReference>